<dbReference type="SMART" id="SM00028">
    <property type="entry name" value="TPR"/>
    <property type="match status" value="3"/>
</dbReference>
<dbReference type="SUPFAM" id="SSF53448">
    <property type="entry name" value="Nucleotide-diphospho-sugar transferases"/>
    <property type="match status" value="1"/>
</dbReference>
<protein>
    <submittedName>
        <fullName evidence="5">Family 2 glycosyl transferase</fullName>
    </submittedName>
</protein>
<dbReference type="InterPro" id="IPR019734">
    <property type="entry name" value="TPR_rpt"/>
</dbReference>
<feature type="repeat" description="TPR" evidence="3">
    <location>
        <begin position="650"/>
        <end position="683"/>
    </location>
</feature>
<dbReference type="Pfam" id="PF00535">
    <property type="entry name" value="Glycos_transf_2"/>
    <property type="match status" value="1"/>
</dbReference>
<name>A0A117I2W1_PAEAM</name>
<dbReference type="Proteomes" id="UP000069697">
    <property type="component" value="Unassembled WGS sequence"/>
</dbReference>
<dbReference type="PROSITE" id="PS50005">
    <property type="entry name" value="TPR"/>
    <property type="match status" value="1"/>
</dbReference>
<dbReference type="InterPro" id="IPR029044">
    <property type="entry name" value="Nucleotide-diphossugar_trans"/>
</dbReference>
<dbReference type="CDD" id="cd02511">
    <property type="entry name" value="Beta4Glucosyltransferase"/>
    <property type="match status" value="1"/>
</dbReference>
<dbReference type="Pfam" id="PF13432">
    <property type="entry name" value="TPR_16"/>
    <property type="match status" value="1"/>
</dbReference>
<dbReference type="RefSeq" id="WP_062836777.1">
    <property type="nucleotide sequence ID" value="NZ_BCNV01000005.1"/>
</dbReference>
<dbReference type="PANTHER" id="PTHR43630">
    <property type="entry name" value="POLY-BETA-1,6-N-ACETYL-D-GLUCOSAMINE SYNTHASE"/>
    <property type="match status" value="1"/>
</dbReference>
<keyword evidence="2 3" id="KW-0802">TPR repeat</keyword>
<dbReference type="Pfam" id="PF07719">
    <property type="entry name" value="TPR_2"/>
    <property type="match status" value="1"/>
</dbReference>
<dbReference type="InterPro" id="IPR001173">
    <property type="entry name" value="Glyco_trans_2-like"/>
</dbReference>
<keyword evidence="5" id="KW-0808">Transferase</keyword>
<dbReference type="Gene3D" id="1.25.40.10">
    <property type="entry name" value="Tetratricopeptide repeat domain"/>
    <property type="match status" value="2"/>
</dbReference>
<evidence type="ECO:0000256" key="2">
    <source>
        <dbReference type="ARBA" id="ARBA00022803"/>
    </source>
</evidence>
<comment type="caution">
    <text evidence="5">The sequence shown here is derived from an EMBL/GenBank/DDBJ whole genome shotgun (WGS) entry which is preliminary data.</text>
</comment>
<evidence type="ECO:0000259" key="4">
    <source>
        <dbReference type="Pfam" id="PF00535"/>
    </source>
</evidence>
<dbReference type="SUPFAM" id="SSF48452">
    <property type="entry name" value="TPR-like"/>
    <property type="match status" value="2"/>
</dbReference>
<dbReference type="PROSITE" id="PS50293">
    <property type="entry name" value="TPR_REGION"/>
    <property type="match status" value="1"/>
</dbReference>
<dbReference type="PANTHER" id="PTHR43630:SF2">
    <property type="entry name" value="GLYCOSYLTRANSFERASE"/>
    <property type="match status" value="1"/>
</dbReference>
<evidence type="ECO:0000313" key="6">
    <source>
        <dbReference type="Proteomes" id="UP000069697"/>
    </source>
</evidence>
<evidence type="ECO:0000256" key="3">
    <source>
        <dbReference type="PROSITE-ProRule" id="PRU00339"/>
    </source>
</evidence>
<organism evidence="5 6">
    <name type="scientific">Paenibacillus amylolyticus</name>
    <dbReference type="NCBI Taxonomy" id="1451"/>
    <lineage>
        <taxon>Bacteria</taxon>
        <taxon>Bacillati</taxon>
        <taxon>Bacillota</taxon>
        <taxon>Bacilli</taxon>
        <taxon>Bacillales</taxon>
        <taxon>Paenibacillaceae</taxon>
        <taxon>Paenibacillus</taxon>
    </lineage>
</organism>
<reference evidence="6" key="2">
    <citation type="submission" date="2016-01" db="EMBL/GenBank/DDBJ databases">
        <title>Draft Genome Sequence of Paenibacillus amylolyticus Heshi-A3 that Was Isolated from Fermented Rice Bran with Aging Salted Mackerel, Which Was Named Heshiko as Traditional Fermented Seafood in Japan.</title>
        <authorList>
            <person name="Akuzawa S."/>
            <person name="Nakagawa J."/>
            <person name="Kanekatsu T."/>
            <person name="Kubota E."/>
            <person name="Ohtake R."/>
            <person name="Suzuki T."/>
            <person name="Kanesaki Y."/>
        </authorList>
    </citation>
    <scope>NUCLEOTIDE SEQUENCE [LARGE SCALE GENOMIC DNA]</scope>
    <source>
        <strain evidence="6">Heshi-A3</strain>
    </source>
</reference>
<dbReference type="Gene3D" id="3.90.550.10">
    <property type="entry name" value="Spore Coat Polysaccharide Biosynthesis Protein SpsA, Chain A"/>
    <property type="match status" value="1"/>
</dbReference>
<accession>A0A117I2W1</accession>
<sequence length="760" mass="86219">MQNRLIGIHMIVQNEEHHLPRCLESLKHIGTECFITDTGSSDRTTEIARTYGATVLHARWEDDFAHARNISLPLAGTEWVLCLDADEYVIQGLEELLNYLPKVHKSISRLRITIENRYGEGAEEKMISQPVRLFRANQGYRYVGRIHEQLVRSGPSKLVLNEAADGDKNEKYTDEENVLIETEPLAPLCLIHDGYLASTIVKEHKPRRNLKLIERELQDDPAQPFHLYNLAVTYCQLGQIEQAIEAFHESLRRTELLAPYRPTLVRDYAKALVGLERYDEAHALLAVERHRYPSYADLHLLYGETLEQQGLEEHAYQSYAQATECLEVPDSDGQSDGGSTLDSPYVTEAGSDTYRAYTAMARLAQKRRFLNESAHLYGLALDSMFAYAPAWVGLADVLQQTGETDENIAETLLARCRGIVESNHGNSIRGGMPHPSSVNNEAHLVHVIRILAGCGAYEQALKMLDTDACSARIQVADRIHWMLCANRVSEALQLAEEYWGAERMDEVNLRSEHRMDWALACWANGLRLTDTFLATTHSQEKTVWKVMDRLLDQLTKEPRSMEPASEEQKFMEWGPQAQMVAEQVVQQAIKTGQLTLAEQLHELREIMMREHRGKAVTVRREFASLLYRHGYTLVAANILIQCMTESELDAEGLFWLGETLYAKGYYDQALSLFEQALEREPDLQQARAGAAVCYLRIAMEALRQELVRSPSAGALAAQHAALEQRLRTAEGIPWRTIFHAKERRNQLASGTNFPMHDREG</sequence>
<dbReference type="EMBL" id="BCNV01000005">
    <property type="protein sequence ID" value="GAS84377.1"/>
    <property type="molecule type" value="Genomic_DNA"/>
</dbReference>
<dbReference type="InterPro" id="IPR011990">
    <property type="entry name" value="TPR-like_helical_dom_sf"/>
</dbReference>
<evidence type="ECO:0000313" key="5">
    <source>
        <dbReference type="EMBL" id="GAS84377.1"/>
    </source>
</evidence>
<reference evidence="5 6" key="1">
    <citation type="journal article" date="2016" name="Genome Announc.">
        <title>Draft Genome Sequence of Paenibacillus amylolyticus Heshi-A3, Isolated from Fermented Rice Bran in a Japanese Fermented Seafood Dish.</title>
        <authorList>
            <person name="Akuzawa S."/>
            <person name="Nagaoka J."/>
            <person name="Kanekatsu M."/>
            <person name="Kubota E."/>
            <person name="Ohtake R."/>
            <person name="Suzuki T."/>
            <person name="Kanesaki Y."/>
        </authorList>
    </citation>
    <scope>NUCLEOTIDE SEQUENCE [LARGE SCALE GENOMIC DNA]</scope>
    <source>
        <strain evidence="5 6">Heshi-A3</strain>
    </source>
</reference>
<evidence type="ECO:0000256" key="1">
    <source>
        <dbReference type="ARBA" id="ARBA00022737"/>
    </source>
</evidence>
<dbReference type="AlphaFoldDB" id="A0A117I2W1"/>
<dbReference type="InterPro" id="IPR013105">
    <property type="entry name" value="TPR_2"/>
</dbReference>
<gene>
    <name evidence="5" type="ORF">PAHA3_4480</name>
</gene>
<proteinExistence type="predicted"/>
<feature type="domain" description="Glycosyltransferase 2-like" evidence="4">
    <location>
        <begin position="8"/>
        <end position="103"/>
    </location>
</feature>
<dbReference type="GO" id="GO:0016740">
    <property type="term" value="F:transferase activity"/>
    <property type="evidence" value="ECO:0007669"/>
    <property type="project" value="UniProtKB-KW"/>
</dbReference>
<dbReference type="Pfam" id="PF13181">
    <property type="entry name" value="TPR_8"/>
    <property type="match status" value="1"/>
</dbReference>
<keyword evidence="1" id="KW-0677">Repeat</keyword>